<dbReference type="STRING" id="1215089.BBI08_01120"/>
<sequence length="265" mass="30233">MNNTVRFIDSVKENLILTYEEYENYSYNDSNFDFNKYISDSDYLKARMILRKLSKENEIELPETYEVNRSIKELFQDISYASGYSQQNTAGRIAMIFNKYSTYLEDNLYEVEIVKVECEIPKELTYRGIQSDLLKCETRISDGDFAGAITSAKTLVEGVCKEILVIKGIDTISDTDSLPKLYTDLTKQLNLNSANPKLDNSLKEITSGLNKVIKGLAEVRNLSGDSHAKIITPSFHHAVLAVNAAKTVTSFLFHTYEYQKEKQFN</sequence>
<dbReference type="Pfam" id="PF14355">
    <property type="entry name" value="Abi_C"/>
    <property type="match status" value="1"/>
</dbReference>
<dbReference type="RefSeq" id="WP_065527827.1">
    <property type="nucleotide sequence ID" value="NZ_CP016537.2"/>
</dbReference>
<feature type="domain" description="Abortive infection protein-like C-terminal" evidence="1">
    <location>
        <begin position="179"/>
        <end position="253"/>
    </location>
</feature>
<dbReference type="AlphaFoldDB" id="A0A1C7DLT3"/>
<keyword evidence="3" id="KW-1185">Reference proteome</keyword>
<name>A0A1C7DLT3_9BACL</name>
<evidence type="ECO:0000259" key="1">
    <source>
        <dbReference type="Pfam" id="PF14355"/>
    </source>
</evidence>
<reference evidence="3" key="1">
    <citation type="submission" date="2016-07" db="EMBL/GenBank/DDBJ databases">
        <authorList>
            <person name="See-Too W.S."/>
        </authorList>
    </citation>
    <scope>NUCLEOTIDE SEQUENCE [LARGE SCALE GENOMIC DNA]</scope>
    <source>
        <strain evidence="3">DSM 24743</strain>
    </source>
</reference>
<dbReference type="OrthoDB" id="7021751at2"/>
<reference evidence="3" key="2">
    <citation type="submission" date="2016-10" db="EMBL/GenBank/DDBJ databases">
        <authorList>
            <person name="See-Too W.S."/>
        </authorList>
    </citation>
    <scope>NUCLEOTIDE SEQUENCE [LARGE SCALE GENOMIC DNA]</scope>
    <source>
        <strain evidence="3">DSM 24743</strain>
    </source>
</reference>
<evidence type="ECO:0000313" key="2">
    <source>
        <dbReference type="EMBL" id="ANU12540.1"/>
    </source>
</evidence>
<gene>
    <name evidence="2" type="ORF">BBI08_01120</name>
</gene>
<accession>A0A1C7DLT3</accession>
<proteinExistence type="predicted"/>
<dbReference type="InterPro" id="IPR026001">
    <property type="entry name" value="Abi-like_C"/>
</dbReference>
<evidence type="ECO:0000313" key="3">
    <source>
        <dbReference type="Proteomes" id="UP000092687"/>
    </source>
</evidence>
<dbReference type="KEGG" id="phc:BBI08_01120"/>
<protein>
    <recommendedName>
        <fullName evidence="1">Abortive infection protein-like C-terminal domain-containing protein</fullName>
    </recommendedName>
</protein>
<dbReference type="Proteomes" id="UP000092687">
    <property type="component" value="Chromosome"/>
</dbReference>
<organism evidence="2 3">
    <name type="scientific">Planococcus halocryophilus</name>
    <dbReference type="NCBI Taxonomy" id="1215089"/>
    <lineage>
        <taxon>Bacteria</taxon>
        <taxon>Bacillati</taxon>
        <taxon>Bacillota</taxon>
        <taxon>Bacilli</taxon>
        <taxon>Bacillales</taxon>
        <taxon>Caryophanaceae</taxon>
        <taxon>Planococcus</taxon>
    </lineage>
</organism>
<dbReference type="EMBL" id="CP016537">
    <property type="protein sequence ID" value="ANU12540.1"/>
    <property type="molecule type" value="Genomic_DNA"/>
</dbReference>